<evidence type="ECO:0000313" key="2">
    <source>
        <dbReference type="EMBL" id="KAL0960249.1"/>
    </source>
</evidence>
<name>A0ABR3JXB3_9AGAR</name>
<reference evidence="3" key="1">
    <citation type="submission" date="2024-06" db="EMBL/GenBank/DDBJ databases">
        <title>Multi-omics analyses provide insights into the biosynthesis of the anticancer antibiotic pleurotin in Hohenbuehelia grisea.</title>
        <authorList>
            <person name="Weaver J.A."/>
            <person name="Alberti F."/>
        </authorList>
    </citation>
    <scope>NUCLEOTIDE SEQUENCE [LARGE SCALE GENOMIC DNA]</scope>
    <source>
        <strain evidence="3">T-177</strain>
    </source>
</reference>
<dbReference type="Proteomes" id="UP001556367">
    <property type="component" value="Unassembled WGS sequence"/>
</dbReference>
<organism evidence="2 3">
    <name type="scientific">Hohenbuehelia grisea</name>
    <dbReference type="NCBI Taxonomy" id="104357"/>
    <lineage>
        <taxon>Eukaryota</taxon>
        <taxon>Fungi</taxon>
        <taxon>Dikarya</taxon>
        <taxon>Basidiomycota</taxon>
        <taxon>Agaricomycotina</taxon>
        <taxon>Agaricomycetes</taxon>
        <taxon>Agaricomycetidae</taxon>
        <taxon>Agaricales</taxon>
        <taxon>Pleurotineae</taxon>
        <taxon>Pleurotaceae</taxon>
        <taxon>Hohenbuehelia</taxon>
    </lineage>
</organism>
<evidence type="ECO:0000313" key="3">
    <source>
        <dbReference type="Proteomes" id="UP001556367"/>
    </source>
</evidence>
<keyword evidence="3" id="KW-1185">Reference proteome</keyword>
<dbReference type="Gene3D" id="1.20.1280.50">
    <property type="match status" value="1"/>
</dbReference>
<proteinExistence type="predicted"/>
<evidence type="ECO:0000256" key="1">
    <source>
        <dbReference type="SAM" id="MobiDB-lite"/>
    </source>
</evidence>
<evidence type="ECO:0008006" key="4">
    <source>
        <dbReference type="Google" id="ProtNLM"/>
    </source>
</evidence>
<protein>
    <recommendedName>
        <fullName evidence="4">F-box domain-containing protein</fullName>
    </recommendedName>
</protein>
<sequence length="467" mass="52902">MHSDQQPSRSLPQTQPAAQMSTSVRKLAPELLMQIFNVVCGIDYSFLQIDHDPSRPLPPLTADHINDLLALSQVCSQWRKVAIIGMPKLWSIFPISWSHQYRERQSWLPWLQLCLERSASSPLHIDIRAAHGTGYVPPPVAEVVSLFLPHHSRWRSFQCVGCCPYCTDRYCDPELFRSIQCFNNLEIAYVDLDDNYPHFELHFHRAILASPRIRRYYWRHADRHPSLPPAGVEYLGVRTLPLVHAAQAFACATNLRSTHLSVADISPPSSDSSANTITIAKLHTLNVSFYCSPRPLLCLLTLPSLRNLHFNFRGSFDPSDVHAFRRLLARSQCMVESFAVFSDDADGATRAEMMKLICDSPALESVQDLMIPISHLELLSLPPCMPHLRRLRVWQGYSPSCPLLHAVAAFGASRPDPSGAGDTLYLPEWNQRQTTEDYLHDLQRILSPHGLQLTFPRQTVIHLIFPG</sequence>
<gene>
    <name evidence="2" type="ORF">HGRIS_011881</name>
</gene>
<dbReference type="EMBL" id="JASNQZ010000002">
    <property type="protein sequence ID" value="KAL0960249.1"/>
    <property type="molecule type" value="Genomic_DNA"/>
</dbReference>
<feature type="region of interest" description="Disordered" evidence="1">
    <location>
        <begin position="1"/>
        <end position="20"/>
    </location>
</feature>
<comment type="caution">
    <text evidence="2">The sequence shown here is derived from an EMBL/GenBank/DDBJ whole genome shotgun (WGS) entry which is preliminary data.</text>
</comment>
<accession>A0ABR3JXB3</accession>